<protein>
    <submittedName>
        <fullName evidence="1">Uncharacterized protein</fullName>
    </submittedName>
</protein>
<evidence type="ECO:0000313" key="1">
    <source>
        <dbReference type="EMBL" id="PLN85743.1"/>
    </source>
</evidence>
<organism evidence="1 2">
    <name type="scientific">Aspergillus taichungensis</name>
    <dbReference type="NCBI Taxonomy" id="482145"/>
    <lineage>
        <taxon>Eukaryota</taxon>
        <taxon>Fungi</taxon>
        <taxon>Dikarya</taxon>
        <taxon>Ascomycota</taxon>
        <taxon>Pezizomycotina</taxon>
        <taxon>Eurotiomycetes</taxon>
        <taxon>Eurotiomycetidae</taxon>
        <taxon>Eurotiales</taxon>
        <taxon>Aspergillaceae</taxon>
        <taxon>Aspergillus</taxon>
        <taxon>Aspergillus subgen. Circumdati</taxon>
    </lineage>
</organism>
<dbReference type="AlphaFoldDB" id="A0A2J5I7G7"/>
<proteinExistence type="predicted"/>
<sequence length="65" mass="7214">MLGFDWVERAVRRSTTVCILGAWGLLLVSCISYQRGMDNVFAGPCVWDTVRPEWCCDLAGLFAAS</sequence>
<accession>A0A2J5I7G7</accession>
<evidence type="ECO:0000313" key="2">
    <source>
        <dbReference type="Proteomes" id="UP000235023"/>
    </source>
</evidence>
<name>A0A2J5I7G7_9EURO</name>
<reference evidence="2" key="1">
    <citation type="submission" date="2017-12" db="EMBL/GenBank/DDBJ databases">
        <authorList>
            <consortium name="DOE Joint Genome Institute"/>
            <person name="Mondo S.J."/>
            <person name="Kjaerbolling I."/>
            <person name="Vesth T.C."/>
            <person name="Frisvad J.C."/>
            <person name="Nybo J.L."/>
            <person name="Theobald S."/>
            <person name="Kuo A."/>
            <person name="Bowyer P."/>
            <person name="Matsuda Y."/>
            <person name="Lyhne E.K."/>
            <person name="Kogle M.E."/>
            <person name="Clum A."/>
            <person name="Lipzen A."/>
            <person name="Salamov A."/>
            <person name="Ngan C.Y."/>
            <person name="Daum C."/>
            <person name="Chiniquy J."/>
            <person name="Barry K."/>
            <person name="LaButti K."/>
            <person name="Haridas S."/>
            <person name="Simmons B.A."/>
            <person name="Magnuson J.K."/>
            <person name="Mortensen U.H."/>
            <person name="Larsen T.O."/>
            <person name="Grigoriev I.V."/>
            <person name="Baker S.E."/>
            <person name="Andersen M.R."/>
            <person name="Nordberg H.P."/>
            <person name="Cantor M.N."/>
            <person name="Hua S.X."/>
        </authorList>
    </citation>
    <scope>NUCLEOTIDE SEQUENCE [LARGE SCALE GENOMIC DNA]</scope>
    <source>
        <strain evidence="2">IBT 19404</strain>
    </source>
</reference>
<dbReference type="Proteomes" id="UP000235023">
    <property type="component" value="Unassembled WGS sequence"/>
</dbReference>
<keyword evidence="2" id="KW-1185">Reference proteome</keyword>
<gene>
    <name evidence="1" type="ORF">BDW42DRAFT_159903</name>
</gene>
<dbReference type="EMBL" id="KZ559502">
    <property type="protein sequence ID" value="PLN85743.1"/>
    <property type="molecule type" value="Genomic_DNA"/>
</dbReference>